<feature type="region of interest" description="Disordered" evidence="1">
    <location>
        <begin position="2076"/>
        <end position="2226"/>
    </location>
</feature>
<feature type="compositionally biased region" description="Polar residues" evidence="1">
    <location>
        <begin position="1795"/>
        <end position="1844"/>
    </location>
</feature>
<keyword evidence="2" id="KW-0812">Transmembrane</keyword>
<organism evidence="3 4">
    <name type="scientific">Littorina saxatilis</name>
    <dbReference type="NCBI Taxonomy" id="31220"/>
    <lineage>
        <taxon>Eukaryota</taxon>
        <taxon>Metazoa</taxon>
        <taxon>Spiralia</taxon>
        <taxon>Lophotrochozoa</taxon>
        <taxon>Mollusca</taxon>
        <taxon>Gastropoda</taxon>
        <taxon>Caenogastropoda</taxon>
        <taxon>Littorinimorpha</taxon>
        <taxon>Littorinoidea</taxon>
        <taxon>Littorinidae</taxon>
        <taxon>Littorina</taxon>
    </lineage>
</organism>
<feature type="region of interest" description="Disordered" evidence="1">
    <location>
        <begin position="1412"/>
        <end position="1486"/>
    </location>
</feature>
<keyword evidence="2" id="KW-1133">Transmembrane helix</keyword>
<feature type="compositionally biased region" description="Pro residues" evidence="1">
    <location>
        <begin position="117"/>
        <end position="130"/>
    </location>
</feature>
<feature type="compositionally biased region" description="Polar residues" evidence="1">
    <location>
        <begin position="1605"/>
        <end position="1624"/>
    </location>
</feature>
<feature type="region of interest" description="Disordered" evidence="1">
    <location>
        <begin position="2526"/>
        <end position="2573"/>
    </location>
</feature>
<evidence type="ECO:0000256" key="2">
    <source>
        <dbReference type="SAM" id="Phobius"/>
    </source>
</evidence>
<feature type="region of interest" description="Disordered" evidence="1">
    <location>
        <begin position="1953"/>
        <end position="1989"/>
    </location>
</feature>
<gene>
    <name evidence="3" type="ORF">V1264_015974</name>
</gene>
<feature type="region of interest" description="Disordered" evidence="1">
    <location>
        <begin position="247"/>
        <end position="270"/>
    </location>
</feature>
<feature type="compositionally biased region" description="Polar residues" evidence="1">
    <location>
        <begin position="2177"/>
        <end position="2188"/>
    </location>
</feature>
<feature type="compositionally biased region" description="Polar residues" evidence="1">
    <location>
        <begin position="2210"/>
        <end position="2221"/>
    </location>
</feature>
<evidence type="ECO:0000313" key="3">
    <source>
        <dbReference type="EMBL" id="KAK7108192.1"/>
    </source>
</evidence>
<dbReference type="Proteomes" id="UP001374579">
    <property type="component" value="Unassembled WGS sequence"/>
</dbReference>
<feature type="region of interest" description="Disordered" evidence="1">
    <location>
        <begin position="3004"/>
        <end position="3034"/>
    </location>
</feature>
<feature type="compositionally biased region" description="Polar residues" evidence="1">
    <location>
        <begin position="1960"/>
        <end position="1970"/>
    </location>
</feature>
<feature type="compositionally biased region" description="Low complexity" evidence="1">
    <location>
        <begin position="478"/>
        <end position="489"/>
    </location>
</feature>
<evidence type="ECO:0000256" key="1">
    <source>
        <dbReference type="SAM" id="MobiDB-lite"/>
    </source>
</evidence>
<keyword evidence="2" id="KW-0472">Membrane</keyword>
<feature type="compositionally biased region" description="Polar residues" evidence="1">
    <location>
        <begin position="1633"/>
        <end position="1667"/>
    </location>
</feature>
<feature type="compositionally biased region" description="Low complexity" evidence="1">
    <location>
        <begin position="2100"/>
        <end position="2122"/>
    </location>
</feature>
<feature type="compositionally biased region" description="Polar residues" evidence="1">
    <location>
        <begin position="916"/>
        <end position="926"/>
    </location>
</feature>
<feature type="compositionally biased region" description="Polar residues" evidence="1">
    <location>
        <begin position="394"/>
        <end position="411"/>
    </location>
</feature>
<feature type="compositionally biased region" description="Basic residues" evidence="1">
    <location>
        <begin position="247"/>
        <end position="260"/>
    </location>
</feature>
<reference evidence="3 4" key="1">
    <citation type="submission" date="2024-02" db="EMBL/GenBank/DDBJ databases">
        <title>Chromosome-scale genome assembly of the rough periwinkle Littorina saxatilis.</title>
        <authorList>
            <person name="De Jode A."/>
            <person name="Faria R."/>
            <person name="Formenti G."/>
            <person name="Sims Y."/>
            <person name="Smith T.P."/>
            <person name="Tracey A."/>
            <person name="Wood J.M.D."/>
            <person name="Zagrodzka Z.B."/>
            <person name="Johannesson K."/>
            <person name="Butlin R.K."/>
            <person name="Leder E.H."/>
        </authorList>
    </citation>
    <scope>NUCLEOTIDE SEQUENCE [LARGE SCALE GENOMIC DNA]</scope>
    <source>
        <strain evidence="3">Snail1</strain>
        <tissue evidence="3">Muscle</tissue>
    </source>
</reference>
<sequence length="3345" mass="367246">MVSIRLAQPNTRTLPSQSQKQLSTHTDGQMTNLLDTLTIYRSVVSLSPEEAGLTKCCESTTLTPHLDLLVILARDINAWFSYASKTIFSMLSDSKDFPPCLPEVKAPTTNRGGGGGPPSPPSPPSPPPQSSPSAPDSPSNTQATHHHHRPRPTSPPGRGLHPTNPTSSPVPLPLSDAYVGERNQPSAYQPPPSEQTHLSTFARAHEPMSYPKAAREDYRVTSAEQRLMQRRLRLRRQRKLRRRRTVTRMKMRKKQRRFKRGQKDAKVTSLQLRKSRADRHFGPGFWLLLGLSVGLGAAFVCHTLLGRKEVVPVIIDDSEEHPHEGHHYWRKKRNQTGHNRRAWVNTSDNVYDRNESVSKRIRRLRSHLYRRRRQEIQYAVDLFPIDSGAIANSSESAKSQDLGSSNSSNQTIRDDRDVLMMVDDLVRTLPRSILKNGSKGRYRRRHGRKGKKGKGKRHHANDEVISSRRPRPGVEFATSSGSSETSSGELLRPVVDRVRPDGTFWDDSDEYSEAHSVGKLRSGATSTCSSLRDELTGPWVSTSHSFVVYDLDVIDDIPNEVMEVLCCDEQTCDKHPHDRYHYVGNKIIVQRLPLPGANNGRAGITAFLPNLNIPPLATSTPKKTAIISEVCTCDRGSSPTPLQDRGSSLHPDLNDSSPIHGQNRVVHVTDRASSPTPGPREGGQMTYRGNSPTHWRDPGGSPHWMGQDTSPSVYERGGHPPYGQVSGANPNYSSSPTPGPRERGQMTYRGNSSTHIWRDPGGSPHWMGQDTSPSVYERGGHPPYGQVSGANPNYSSSPTPGPREGGQMTYRDNSPTNWRDPGGSPHRMGQDSQDASPNVYERGGHPPHGQVSGANPNYSSLPTPGPRERGQMTYRDNSPTNWRDPGGSPHRMGQDIQDASPNVYERGGHPPHGQVSGANPNYSSSPTPGPREGGQMTYRDNSTTNWRDPGGSPHRMGQDSQDASPNVYERGGHPPYGQVSVANPYYPEFSHRESPPASGSAGSTRGISPAHNRDHSIPFPMHGQIPMTQFFDQTGMSQPGHLHSSFPYGGSPMIDQASGHVNIHMRDPSGSPNYTGQDSNIYAHAHHSGMPPSLYEALANSTISSDPGHSPRTPQPGSVHTSFSERESSPGFLQESTIHAETRDQSGYPVVQIESKAHAHMRDQGISAAFQQQSSVSPTSVEASHANFNGRFGSSSFGSENSGYARMPEERTARRVNFDSNVPLPIEEDNNVRSYINAESSGYASVEMQDTRSPTTLQKTAQLSRKGVNVTKSSLAEQNEGILVTATATTEIVEEVVEVLQEISHLPYVEAIEIGAPYSLEEPKEDTKPAEIVESDSKTHVDTDEVDMVDCCLQISMGHSSSDHQFALVSTESQTSPTRTHIAAVNTDDVNTIDSCSQTSLTRFANLLAGTDPAESTEASSQTSPAVKDLQPQPKKKREQGVQTVWETHPTHRDAMSQTASVEDIPEISEESSELQEEAEDDVEERFPSALLPTPQVPKLASRAASVCFTTAMETIRKTYELCMTSPSSSPSPKKRSGRVLTERSPGSDTSCLTGGNVQSVFDAITADNTSTPPTTFSTRSTEQGELSWEYPHQRLTNTDDDHQSAGSSSTNATELLTPSQSISKLPRPSPVRATTSKCTAGGSSPRLSVSKTEPAQPSPDPATSKSKLPMPSPVVAQARKAPQSSPSITKAQASRGTANKTRLPSPSPSTGSSPAPMSARSSPSPSRNRLASPRPGSAASSRGLSPRQSKVSAADNPVTAWKYPHPFRPKKADKAPVQTKEPVWSTHKHHCCSMSGTKQKQTPPRRQSRENSTSFPSKQPQKGKDSQNASKTTKASQSGTKQASPVPEKSILFKELKEKVAQREFSQHEKEVTLSEQMPERKEDRGNVRVEERTAKLPQSAPVDGKKEGTPSRICIEPEQSEGSGTPERVCFVPSKPVKKICITVEENCEIKSPHRPRINSQQKENTPSPQRPFGVDTEDNQSPKKLSLGKLDPAQFFKKKCEPCVKVFGNISASELSRPLNALENTSRRPAWGNVEQVFESQRSRSNDAMKESVTPVPHCIQEAYERCMAIKAKQSHQTKASPATSPSKRPGYERFDGGSPSKSLSSMSPGESMQSSASPARDSNVSAVSGHGGHFPREQNRLTGKTINAKQEDDGSDRIPFLPLAFPFPGSGNRPPSDQDSSNSAERGRSDISRPSAPASPDKNRQPYKSLSKVSMTEASPPWELSDRARNSVFSPVGWTSPRSGITSLFRGQSHEEMAHVGQSIAIKDNAGGHQTKQLSASERPYRTHGLSTYRTTREVAQWAKNQAGIQQSHSAPKLQTRDSFYSLNKSSFSEPHATGLRSTVKSQMRMRECIETALESDEDTTELQEEDCVQQSTTSTGYRPRIRTASHSPMKSRVPVLRRSSLNTDPLPSKPNISHYMSTSLSELDFERVEREIGMERKGPQQSRTQGVMSKSTKEALKSNAHSKHERHKCCMRSSDINEELKSRLRETRKPSQIKKGKRKRDSTTVTLNQIIQSHMTAAEFQDDTLPPQPKPRSRLPVSTQRHLERYEESDDEDEIERETDTRTPPATVQATVSGEDFELQLKVVSRQSSPQNNDHHPLILKLSESALYTTATVLKQYADDDRHEVKTVSSSPKVSRIPVVKARHAPVSQMPVTSVFGDDKKTHTFPTMDQLREDLRRIDAYNSLHETLKEETTSKKQSAIPLARPVSSFDAGANSQHQGANKPKQEHPVRLCSKGSTYTSKLPVPHCSAPLGASTPDLSKLNAKKALSPMISSRIRQLQQSIMEKPNPVQRETRPIRKLTSYLEDEPFEANPKAAKAFEAGDPHKMEMKPTATLKKADSMKRSKWNSPRKAAHGELIFMPDSVDMQKTKRPARPLESCRFSPHTGDNISQNHNANDSSCDVIYFIPQSQDHPHSSPSCSSSCSDISGLSMIELVTSSDEEDAEDEKVTCGTPSIPEISFLSTPTFPSSITEEINHLMLLNEGLLLPSLVKKCSYSRRKSPEKTETERSSTPSHKEDGTNDQKAECTDPENCLKHVTKPYLSLPTNTHTSTNYRGALKRCRSDSDLIPSYAVNIIRQQLPDSMPLGRKDYGILDPNALFCSQYVFPCPLDIDNNDTLDDLLDSSFLSIQCLLLGESNSPEAIRVIGSPQANSSFMEDSDYGANGSDAHDVRPNTDTNVHHGPLINCLTEKRTGGVGSSVDSGLSSGSNSHASAPTNAQAHLQPCYLNGACEYPITGSRDVMSTFLATLTKQSEPFPRRGVDDLDLENEEAQQGQGVANVSRDLRFYGHSSFLELGVAWALQHTVNRISSKGDNIANVNLNGLNTADAARTDIKNASF</sequence>
<feature type="compositionally biased region" description="Polar residues" evidence="1">
    <location>
        <begin position="852"/>
        <end position="862"/>
    </location>
</feature>
<feature type="transmembrane region" description="Helical" evidence="2">
    <location>
        <begin position="284"/>
        <end position="305"/>
    </location>
</feature>
<feature type="compositionally biased region" description="Low complexity" evidence="1">
    <location>
        <begin position="1570"/>
        <end position="1582"/>
    </location>
</feature>
<feature type="compositionally biased region" description="Basic residues" evidence="1">
    <location>
        <begin position="438"/>
        <end position="459"/>
    </location>
</feature>
<feature type="compositionally biased region" description="Basic and acidic residues" evidence="1">
    <location>
        <begin position="3007"/>
        <end position="3034"/>
    </location>
</feature>
<feature type="region of interest" description="Disordered" evidence="1">
    <location>
        <begin position="433"/>
        <end position="489"/>
    </location>
</feature>
<feature type="compositionally biased region" description="Polar residues" evidence="1">
    <location>
        <begin position="726"/>
        <end position="736"/>
    </location>
</feature>
<feature type="compositionally biased region" description="Acidic residues" evidence="1">
    <location>
        <begin position="2556"/>
        <end position="2566"/>
    </location>
</feature>
<feature type="compositionally biased region" description="Polar residues" evidence="1">
    <location>
        <begin position="1545"/>
        <end position="1560"/>
    </location>
</feature>
<feature type="compositionally biased region" description="Low complexity" evidence="1">
    <location>
        <begin position="1187"/>
        <end position="1203"/>
    </location>
</feature>
<feature type="compositionally biased region" description="Polar residues" evidence="1">
    <location>
        <begin position="2078"/>
        <end position="2090"/>
    </location>
</feature>
<feature type="compositionally biased region" description="Basic and acidic residues" evidence="1">
    <location>
        <begin position="2489"/>
        <end position="2498"/>
    </location>
</feature>
<feature type="compositionally biased region" description="Acidic residues" evidence="1">
    <location>
        <begin position="2364"/>
        <end position="2376"/>
    </location>
</feature>
<comment type="caution">
    <text evidence="3">The sequence shown here is derived from an EMBL/GenBank/DDBJ whole genome shotgun (WGS) entry which is preliminary data.</text>
</comment>
<keyword evidence="4" id="KW-1185">Reference proteome</keyword>
<feature type="compositionally biased region" description="Acidic residues" evidence="1">
    <location>
        <begin position="1464"/>
        <end position="1484"/>
    </location>
</feature>
<name>A0AAN9BMF9_9CAEN</name>
<feature type="region of interest" description="Disordered" evidence="1">
    <location>
        <begin position="1187"/>
        <end position="1210"/>
    </location>
</feature>
<feature type="compositionally biased region" description="Basic and acidic residues" evidence="1">
    <location>
        <begin position="1852"/>
        <end position="1896"/>
    </location>
</feature>
<feature type="region of interest" description="Disordered" evidence="1">
    <location>
        <begin position="101"/>
        <end position="196"/>
    </location>
</feature>
<feature type="region of interest" description="Disordered" evidence="1">
    <location>
        <begin position="1101"/>
        <end position="1129"/>
    </location>
</feature>
<evidence type="ECO:0000313" key="4">
    <source>
        <dbReference type="Proteomes" id="UP001374579"/>
    </source>
</evidence>
<feature type="compositionally biased region" description="Low complexity" evidence="1">
    <location>
        <begin position="1709"/>
        <end position="1744"/>
    </location>
</feature>
<feature type="region of interest" description="Disordered" evidence="1">
    <location>
        <begin position="1524"/>
        <end position="1931"/>
    </location>
</feature>
<dbReference type="EMBL" id="JBAMIC010000004">
    <property type="protein sequence ID" value="KAK7108192.1"/>
    <property type="molecule type" value="Genomic_DNA"/>
</dbReference>
<protein>
    <submittedName>
        <fullName evidence="3">Uncharacterized protein</fullName>
    </submittedName>
</protein>
<proteinExistence type="predicted"/>
<feature type="region of interest" description="Disordered" evidence="1">
    <location>
        <begin position="394"/>
        <end position="415"/>
    </location>
</feature>
<feature type="region of interest" description="Disordered" evidence="1">
    <location>
        <begin position="634"/>
        <end position="976"/>
    </location>
</feature>
<feature type="region of interest" description="Disordered" evidence="1">
    <location>
        <begin position="2364"/>
        <end position="2402"/>
    </location>
</feature>
<feature type="compositionally biased region" description="Polar residues" evidence="1">
    <location>
        <begin position="788"/>
        <end position="798"/>
    </location>
</feature>
<feature type="region of interest" description="Disordered" evidence="1">
    <location>
        <begin position="989"/>
        <end position="1013"/>
    </location>
</feature>
<feature type="compositionally biased region" description="Polar residues" evidence="1">
    <location>
        <begin position="1683"/>
        <end position="1703"/>
    </location>
</feature>
<feature type="compositionally biased region" description="Basic residues" evidence="1">
    <location>
        <begin position="2500"/>
        <end position="2509"/>
    </location>
</feature>
<feature type="region of interest" description="Disordered" evidence="1">
    <location>
        <begin position="2489"/>
        <end position="2513"/>
    </location>
</feature>
<feature type="region of interest" description="Disordered" evidence="1">
    <location>
        <begin position="2718"/>
        <end position="2738"/>
    </location>
</feature>
<accession>A0AAN9BMF9</accession>